<feature type="domain" description="Heterokaryon incompatibility" evidence="1">
    <location>
        <begin position="1"/>
        <end position="106"/>
    </location>
</feature>
<dbReference type="InterPro" id="IPR010730">
    <property type="entry name" value="HET"/>
</dbReference>
<reference evidence="2" key="1">
    <citation type="journal article" date="2020" name="Stud. Mycol.">
        <title>101 Dothideomycetes genomes: a test case for predicting lifestyles and emergence of pathogens.</title>
        <authorList>
            <person name="Haridas S."/>
            <person name="Albert R."/>
            <person name="Binder M."/>
            <person name="Bloem J."/>
            <person name="Labutti K."/>
            <person name="Salamov A."/>
            <person name="Andreopoulos B."/>
            <person name="Baker S."/>
            <person name="Barry K."/>
            <person name="Bills G."/>
            <person name="Bluhm B."/>
            <person name="Cannon C."/>
            <person name="Castanera R."/>
            <person name="Culley D."/>
            <person name="Daum C."/>
            <person name="Ezra D."/>
            <person name="Gonzalez J."/>
            <person name="Henrissat B."/>
            <person name="Kuo A."/>
            <person name="Liang C."/>
            <person name="Lipzen A."/>
            <person name="Lutzoni F."/>
            <person name="Magnuson J."/>
            <person name="Mondo S."/>
            <person name="Nolan M."/>
            <person name="Ohm R."/>
            <person name="Pangilinan J."/>
            <person name="Park H.-J."/>
            <person name="Ramirez L."/>
            <person name="Alfaro M."/>
            <person name="Sun H."/>
            <person name="Tritt A."/>
            <person name="Yoshinaga Y."/>
            <person name="Zwiers L.-H."/>
            <person name="Turgeon B."/>
            <person name="Goodwin S."/>
            <person name="Spatafora J."/>
            <person name="Crous P."/>
            <person name="Grigoriev I."/>
        </authorList>
    </citation>
    <scope>NUCLEOTIDE SEQUENCE</scope>
    <source>
        <strain evidence="2">SCOH1-5</strain>
    </source>
</reference>
<gene>
    <name evidence="2" type="ORF">CERZMDRAFT_13149</name>
</gene>
<name>A0A6A6FLG4_9PEZI</name>
<proteinExistence type="predicted"/>
<dbReference type="OrthoDB" id="3629788at2759"/>
<feature type="non-terminal residue" evidence="2">
    <location>
        <position position="109"/>
    </location>
</feature>
<dbReference type="PANTHER" id="PTHR24148">
    <property type="entry name" value="ANKYRIN REPEAT DOMAIN-CONTAINING PROTEIN 39 HOMOLOG-RELATED"/>
    <property type="match status" value="1"/>
</dbReference>
<dbReference type="Pfam" id="PF06985">
    <property type="entry name" value="HET"/>
    <property type="match status" value="1"/>
</dbReference>
<protein>
    <recommendedName>
        <fullName evidence="1">Heterokaryon incompatibility domain-containing protein</fullName>
    </recommendedName>
</protein>
<feature type="non-terminal residue" evidence="2">
    <location>
        <position position="1"/>
    </location>
</feature>
<sequence>WIALSYTWGEESQPRCDIFVNSDSEITILEIRENLHTALQQLRYANVDRRLWIDAICMDQSETQQSKMEKAWQIPIMHSIYHAAESTIIWLGDAREDSDIAMDFLKDLG</sequence>
<dbReference type="Proteomes" id="UP000799539">
    <property type="component" value="Unassembled WGS sequence"/>
</dbReference>
<evidence type="ECO:0000313" key="2">
    <source>
        <dbReference type="EMBL" id="KAF2214223.1"/>
    </source>
</evidence>
<keyword evidence="3" id="KW-1185">Reference proteome</keyword>
<organism evidence="2 3">
    <name type="scientific">Cercospora zeae-maydis SCOH1-5</name>
    <dbReference type="NCBI Taxonomy" id="717836"/>
    <lineage>
        <taxon>Eukaryota</taxon>
        <taxon>Fungi</taxon>
        <taxon>Dikarya</taxon>
        <taxon>Ascomycota</taxon>
        <taxon>Pezizomycotina</taxon>
        <taxon>Dothideomycetes</taxon>
        <taxon>Dothideomycetidae</taxon>
        <taxon>Mycosphaerellales</taxon>
        <taxon>Mycosphaerellaceae</taxon>
        <taxon>Cercospora</taxon>
    </lineage>
</organism>
<evidence type="ECO:0000259" key="1">
    <source>
        <dbReference type="Pfam" id="PF06985"/>
    </source>
</evidence>
<evidence type="ECO:0000313" key="3">
    <source>
        <dbReference type="Proteomes" id="UP000799539"/>
    </source>
</evidence>
<dbReference type="InterPro" id="IPR052895">
    <property type="entry name" value="HetReg/Transcr_Mod"/>
</dbReference>
<dbReference type="PANTHER" id="PTHR24148:SF64">
    <property type="entry name" value="HETEROKARYON INCOMPATIBILITY DOMAIN-CONTAINING PROTEIN"/>
    <property type="match status" value="1"/>
</dbReference>
<accession>A0A6A6FLG4</accession>
<dbReference type="EMBL" id="ML992668">
    <property type="protein sequence ID" value="KAF2214223.1"/>
    <property type="molecule type" value="Genomic_DNA"/>
</dbReference>
<dbReference type="AlphaFoldDB" id="A0A6A6FLG4"/>